<feature type="binding site" evidence="3">
    <location>
        <position position="103"/>
    </location>
    <ligand>
        <name>Zn(2+)</name>
        <dbReference type="ChEBI" id="CHEBI:29105"/>
        <label>2</label>
    </ligand>
</feature>
<feature type="binding site" evidence="3">
    <location>
        <position position="213"/>
    </location>
    <ligand>
        <name>Zn(2+)</name>
        <dbReference type="ChEBI" id="CHEBI:29105"/>
        <label>1</label>
        <note>catalytic</note>
    </ligand>
</feature>
<dbReference type="InterPro" id="IPR000771">
    <property type="entry name" value="FBA_II"/>
</dbReference>
<feature type="active site" description="Proton donor" evidence="1">
    <location>
        <position position="81"/>
    </location>
</feature>
<sequence length="287" mass="31373">MLVSLCNLLEDAEKKEYAVGAFNTPTLEAVRAVIAGAEELKVPVIISHAEVHESIVPIEIIGPIMLQAAKAAKVPVCVHLDHGSSLDLIYKAIELGFTSVMFDGSSLAYEKNVELTCKVVKDAHLKGVSVEAELGIMTTSGVGGEKIGVEEGSENKDLYTNPDLADDFVKKTNIDALAASFGTAHGIYLKTPKLDYERLSEIRKKAQLPIVMHGGSGVSEDDYRKVIERGVRKINYYTYMSRAAGEAIRKKINASEGDVFYHDITFIAIEAMKQDAMKAMRVFNKMC</sequence>
<dbReference type="GO" id="GO:0008270">
    <property type="term" value="F:zinc ion binding"/>
    <property type="evidence" value="ECO:0007669"/>
    <property type="project" value="InterPro"/>
</dbReference>
<evidence type="ECO:0000256" key="3">
    <source>
        <dbReference type="PIRSR" id="PIRSR001359-3"/>
    </source>
</evidence>
<dbReference type="InterPro" id="IPR050246">
    <property type="entry name" value="Class_II_FBP_aldolase"/>
</dbReference>
<evidence type="ECO:0000313" key="5">
    <source>
        <dbReference type="Proteomes" id="UP000033115"/>
    </source>
</evidence>
<comment type="cofactor">
    <cofactor evidence="3">
        <name>Zn(2+)</name>
        <dbReference type="ChEBI" id="CHEBI:29105"/>
    </cofactor>
    <text evidence="3">Binds 2 Zn(2+) ions per subunit. One is catalytic and the other provides a structural contribution.</text>
</comment>
<dbReference type="HOGENOM" id="CLU_040088_1_0_9"/>
<accession>A0A0E3JZI4</accession>
<dbReference type="PANTHER" id="PTHR30304">
    <property type="entry name" value="D-TAGATOSE-1,6-BISPHOSPHATE ALDOLASE"/>
    <property type="match status" value="1"/>
</dbReference>
<proteinExistence type="predicted"/>
<keyword evidence="3" id="KW-0479">Metal-binding</keyword>
<evidence type="ECO:0000256" key="2">
    <source>
        <dbReference type="PIRSR" id="PIRSR001359-2"/>
    </source>
</evidence>
<feature type="binding site" evidence="2">
    <location>
        <begin position="235"/>
        <end position="238"/>
    </location>
    <ligand>
        <name>dihydroxyacetone phosphate</name>
        <dbReference type="ChEBI" id="CHEBI:57642"/>
    </ligand>
</feature>
<name>A0A0E3JZI4_CLOSL</name>
<feature type="binding site" evidence="3">
    <location>
        <position position="133"/>
    </location>
    <ligand>
        <name>Zn(2+)</name>
        <dbReference type="ChEBI" id="CHEBI:29105"/>
        <label>2</label>
    </ligand>
</feature>
<protein>
    <submittedName>
        <fullName evidence="4">Ketose-bisphosphate aldolase</fullName>
    </submittedName>
</protein>
<reference evidence="4 5" key="1">
    <citation type="journal article" date="2015" name="J. Biotechnol.">
        <title>Complete genome sequence of a malodorant-producing acetogen, Clostridium scatologenes ATCC 25775(T).</title>
        <authorList>
            <person name="Zhu Z."/>
            <person name="Guo T."/>
            <person name="Zheng H."/>
            <person name="Song T."/>
            <person name="Ouyang P."/>
            <person name="Xie J."/>
        </authorList>
    </citation>
    <scope>NUCLEOTIDE SEQUENCE [LARGE SCALE GENOMIC DNA]</scope>
    <source>
        <strain evidence="4 5">ATCC 25775</strain>
    </source>
</reference>
<dbReference type="SUPFAM" id="SSF51569">
    <property type="entry name" value="Aldolase"/>
    <property type="match status" value="1"/>
</dbReference>
<dbReference type="GO" id="GO:0009025">
    <property type="term" value="F:tagatose-bisphosphate aldolase activity"/>
    <property type="evidence" value="ECO:0007669"/>
    <property type="project" value="TreeGrafter"/>
</dbReference>
<feature type="binding site" evidence="2">
    <location>
        <begin position="214"/>
        <end position="216"/>
    </location>
    <ligand>
        <name>dihydroxyacetone phosphate</name>
        <dbReference type="ChEBI" id="CHEBI:57642"/>
    </ligand>
</feature>
<dbReference type="EMBL" id="CP009933">
    <property type="protein sequence ID" value="AKA68327.1"/>
    <property type="molecule type" value="Genomic_DNA"/>
</dbReference>
<dbReference type="CDD" id="cd00947">
    <property type="entry name" value="TBP_aldolase_IIB"/>
    <property type="match status" value="1"/>
</dbReference>
<dbReference type="Pfam" id="PF01116">
    <property type="entry name" value="F_bP_aldolase"/>
    <property type="match status" value="1"/>
</dbReference>
<feature type="binding site" evidence="3">
    <location>
        <position position="185"/>
    </location>
    <ligand>
        <name>Zn(2+)</name>
        <dbReference type="ChEBI" id="CHEBI:29105"/>
        <label>1</label>
        <note>catalytic</note>
    </ligand>
</feature>
<dbReference type="InterPro" id="IPR013785">
    <property type="entry name" value="Aldolase_TIM"/>
</dbReference>
<dbReference type="NCBIfam" id="TIGR00167">
    <property type="entry name" value="cbbA"/>
    <property type="match status" value="1"/>
</dbReference>
<dbReference type="KEGG" id="csq:CSCA_1202"/>
<dbReference type="PANTHER" id="PTHR30304:SF0">
    <property type="entry name" value="D-TAGATOSE-1,6-BISPHOSPHATE ALDOLASE SUBUNIT GATY-RELATED"/>
    <property type="match status" value="1"/>
</dbReference>
<dbReference type="STRING" id="1548.CSCA_1202"/>
<dbReference type="Gene3D" id="3.20.20.70">
    <property type="entry name" value="Aldolase class I"/>
    <property type="match status" value="1"/>
</dbReference>
<keyword evidence="3" id="KW-0862">Zinc</keyword>
<gene>
    <name evidence="4" type="ORF">CSCA_1202</name>
</gene>
<evidence type="ECO:0000256" key="1">
    <source>
        <dbReference type="PIRSR" id="PIRSR001359-1"/>
    </source>
</evidence>
<dbReference type="Proteomes" id="UP000033115">
    <property type="component" value="Chromosome"/>
</dbReference>
<feature type="binding site" evidence="3">
    <location>
        <position position="82"/>
    </location>
    <ligand>
        <name>Zn(2+)</name>
        <dbReference type="ChEBI" id="CHEBI:29105"/>
        <label>1</label>
        <note>catalytic</note>
    </ligand>
</feature>
<feature type="binding site" evidence="2">
    <location>
        <position position="186"/>
    </location>
    <ligand>
        <name>dihydroxyacetone phosphate</name>
        <dbReference type="ChEBI" id="CHEBI:57642"/>
    </ligand>
</feature>
<evidence type="ECO:0000313" key="4">
    <source>
        <dbReference type="EMBL" id="AKA68327.1"/>
    </source>
</evidence>
<dbReference type="AlphaFoldDB" id="A0A0E3JZI4"/>
<dbReference type="PIRSF" id="PIRSF001359">
    <property type="entry name" value="F_bP_aldolase_II"/>
    <property type="match status" value="1"/>
</dbReference>
<dbReference type="GO" id="GO:0005829">
    <property type="term" value="C:cytosol"/>
    <property type="evidence" value="ECO:0007669"/>
    <property type="project" value="TreeGrafter"/>
</dbReference>
<dbReference type="GO" id="GO:0005975">
    <property type="term" value="P:carbohydrate metabolic process"/>
    <property type="evidence" value="ECO:0007669"/>
    <property type="project" value="InterPro"/>
</dbReference>
<dbReference type="RefSeq" id="WP_029162068.1">
    <property type="nucleotide sequence ID" value="NZ_CP009933.1"/>
</dbReference>
<organism evidence="4 5">
    <name type="scientific">Clostridium scatologenes</name>
    <dbReference type="NCBI Taxonomy" id="1548"/>
    <lineage>
        <taxon>Bacteria</taxon>
        <taxon>Bacillati</taxon>
        <taxon>Bacillota</taxon>
        <taxon>Clostridia</taxon>
        <taxon>Eubacteriales</taxon>
        <taxon>Clostridiaceae</taxon>
        <taxon>Clostridium</taxon>
    </lineage>
</organism>
<keyword evidence="5" id="KW-1185">Reference proteome</keyword>